<sequence length="109" mass="12468">MILFNSYFDQPEYNVKLDFSDALAIDLKKAQEDKLITSVGEVFEKIFNIAENISTDNPSKEMSFKLIGDTGKKSIVSILFNILPKYIQNEAKRIYLYGTSDYSKQPCPQ</sequence>
<dbReference type="AlphaFoldDB" id="A0A645HS64"/>
<dbReference type="EMBL" id="VSSQ01093326">
    <property type="protein sequence ID" value="MPN38223.1"/>
    <property type="molecule type" value="Genomic_DNA"/>
</dbReference>
<evidence type="ECO:0000313" key="1">
    <source>
        <dbReference type="EMBL" id="MPN38223.1"/>
    </source>
</evidence>
<organism evidence="1">
    <name type="scientific">bioreactor metagenome</name>
    <dbReference type="NCBI Taxonomy" id="1076179"/>
    <lineage>
        <taxon>unclassified sequences</taxon>
        <taxon>metagenomes</taxon>
        <taxon>ecological metagenomes</taxon>
    </lineage>
</organism>
<proteinExistence type="predicted"/>
<name>A0A645HS64_9ZZZZ</name>
<accession>A0A645HS64</accession>
<reference evidence="1" key="1">
    <citation type="submission" date="2019-08" db="EMBL/GenBank/DDBJ databases">
        <authorList>
            <person name="Kucharzyk K."/>
            <person name="Murdoch R.W."/>
            <person name="Higgins S."/>
            <person name="Loffler F."/>
        </authorList>
    </citation>
    <scope>NUCLEOTIDE SEQUENCE</scope>
</reference>
<comment type="caution">
    <text evidence="1">The sequence shown here is derived from an EMBL/GenBank/DDBJ whole genome shotgun (WGS) entry which is preliminary data.</text>
</comment>
<gene>
    <name evidence="1" type="ORF">SDC9_185747</name>
</gene>
<protein>
    <submittedName>
        <fullName evidence="1">Uncharacterized protein</fullName>
    </submittedName>
</protein>